<feature type="compositionally biased region" description="Low complexity" evidence="1">
    <location>
        <begin position="96"/>
        <end position="112"/>
    </location>
</feature>
<feature type="region of interest" description="Disordered" evidence="1">
    <location>
        <begin position="323"/>
        <end position="356"/>
    </location>
</feature>
<dbReference type="InterPro" id="IPR003870">
    <property type="entry name" value="DUF222"/>
</dbReference>
<sequence length="378" mass="39846">MAYVDATVDAADGAAFDARVDRLARTVCPRDPRTLDQRRGAALGALGFGWDRLPCLCEHPDCAAATRPAGGGVVIHVIAHADALDETPTPEPLPAPASASASAPAPAAQSVTAPPPQPNTQPASTPTPHTEAAPVPTGNLTTQRRGLSGPIPPMLSQPLSSYTLARVIAEVSADPGQHTPASPGVILGGPVLPGPVIARLAQHATRTPLTHPAQAPPEPRYRPSRALAAFIRAGDLTCRAPGCARPATACEIDHVIAWPHGPTAAANLASLCTEHHLLKTFWPGWSYRLDPDGTATWTDPTGLTAITHPGSRHLFADLTTPAAPLTTKGTPPAKHTAGLTMPRRTHTRTQTRHQRIADERRRNTPWAEQYLRAQIPPF</sequence>
<evidence type="ECO:0000256" key="1">
    <source>
        <dbReference type="SAM" id="MobiDB-lite"/>
    </source>
</evidence>
<organism evidence="3 4">
    <name type="scientific">Mycolicibacterium grossiae</name>
    <dbReference type="NCBI Taxonomy" id="1552759"/>
    <lineage>
        <taxon>Bacteria</taxon>
        <taxon>Bacillati</taxon>
        <taxon>Actinomycetota</taxon>
        <taxon>Actinomycetes</taxon>
        <taxon>Mycobacteriales</taxon>
        <taxon>Mycobacteriaceae</taxon>
        <taxon>Mycolicibacterium</taxon>
    </lineage>
</organism>
<dbReference type="AlphaFoldDB" id="A0A1E8PXN7"/>
<gene>
    <name evidence="3" type="ORF">BEL07_28220</name>
</gene>
<evidence type="ECO:0000313" key="4">
    <source>
        <dbReference type="Proteomes" id="UP000178953"/>
    </source>
</evidence>
<dbReference type="Pfam" id="PF02720">
    <property type="entry name" value="DUF222"/>
    <property type="match status" value="2"/>
</dbReference>
<proteinExistence type="predicted"/>
<feature type="region of interest" description="Disordered" evidence="1">
    <location>
        <begin position="85"/>
        <end position="155"/>
    </location>
</feature>
<dbReference type="CDD" id="cd00085">
    <property type="entry name" value="HNHc"/>
    <property type="match status" value="1"/>
</dbReference>
<dbReference type="InterPro" id="IPR003615">
    <property type="entry name" value="HNH_nuc"/>
</dbReference>
<protein>
    <recommendedName>
        <fullName evidence="2">HNH nuclease domain-containing protein</fullName>
    </recommendedName>
</protein>
<evidence type="ECO:0000259" key="2">
    <source>
        <dbReference type="SMART" id="SM00507"/>
    </source>
</evidence>
<feature type="compositionally biased region" description="Basic residues" evidence="1">
    <location>
        <begin position="343"/>
        <end position="354"/>
    </location>
</feature>
<comment type="caution">
    <text evidence="3">The sequence shown here is derived from an EMBL/GenBank/DDBJ whole genome shotgun (WGS) entry which is preliminary data.</text>
</comment>
<accession>A0A1E8PXN7</accession>
<dbReference type="Proteomes" id="UP000178953">
    <property type="component" value="Unassembled WGS sequence"/>
</dbReference>
<keyword evidence="4" id="KW-1185">Reference proteome</keyword>
<dbReference type="SMART" id="SM00507">
    <property type="entry name" value="HNHc"/>
    <property type="match status" value="1"/>
</dbReference>
<feature type="domain" description="HNH nuclease" evidence="2">
    <location>
        <begin position="226"/>
        <end position="277"/>
    </location>
</feature>
<name>A0A1E8PXN7_9MYCO</name>
<evidence type="ECO:0000313" key="3">
    <source>
        <dbReference type="EMBL" id="OFJ50449.1"/>
    </source>
</evidence>
<feature type="compositionally biased region" description="Low complexity" evidence="1">
    <location>
        <begin position="323"/>
        <end position="334"/>
    </location>
</feature>
<reference evidence="3 4" key="1">
    <citation type="submission" date="2016-09" db="EMBL/GenBank/DDBJ databases">
        <title>genome sequence of Mycobacterium sp. 739 SCH.</title>
        <authorList>
            <person name="Greninger A.L."/>
            <person name="Qin X."/>
            <person name="Jerome K."/>
            <person name="Vora S."/>
            <person name="Quinn K."/>
        </authorList>
    </citation>
    <scope>NUCLEOTIDE SEQUENCE [LARGE SCALE GENOMIC DNA]</scope>
    <source>
        <strain evidence="3 4">SCH</strain>
    </source>
</reference>
<dbReference type="EMBL" id="MCHX01000128">
    <property type="protein sequence ID" value="OFJ50449.1"/>
    <property type="molecule type" value="Genomic_DNA"/>
</dbReference>